<name>A0ABV5FBI6_9FLAO</name>
<reference evidence="1 2" key="1">
    <citation type="submission" date="2024-09" db="EMBL/GenBank/DDBJ databases">
        <authorList>
            <person name="Sun Q."/>
            <person name="Mori K."/>
        </authorList>
    </citation>
    <scope>NUCLEOTIDE SEQUENCE [LARGE SCALE GENOMIC DNA]</scope>
    <source>
        <strain evidence="1 2">CECT 8622</strain>
    </source>
</reference>
<sequence length="296" mass="33564">MWYKLSVFFCFTALFCFSCKENKKAAPVEITSKTTPPSLELIWETDSLLTTCESVLYDKKLDIAYVSNIHNDPWKKDDNGFISTINSKGEILELKWIEGLSAPKGMGMYNGKLYVNDIDDLVEIDIEKRTILNKYTIEGDPQLNDITVSPDGIVYSSGSNSNAVYKLEKGEISVVATDSSGRLNGLLWQKEALYFLNFKTQNFGTLDLKTQTFKTLNPDIGQGDGIVRLENGDFITSSWEGQLFYIHAKDWSKSPLLDTREQGIYAADIDYIPETQTLLVPTFFHNRVMAYKLNFE</sequence>
<comment type="caution">
    <text evidence="1">The sequence shown here is derived from an EMBL/GenBank/DDBJ whole genome shotgun (WGS) entry which is preliminary data.</text>
</comment>
<dbReference type="SUPFAM" id="SSF63829">
    <property type="entry name" value="Calcium-dependent phosphotriesterase"/>
    <property type="match status" value="1"/>
</dbReference>
<evidence type="ECO:0008006" key="3">
    <source>
        <dbReference type="Google" id="ProtNLM"/>
    </source>
</evidence>
<accession>A0ABV5FBI6</accession>
<dbReference type="EMBL" id="JBHMFC010000021">
    <property type="protein sequence ID" value="MFB9056453.1"/>
    <property type="molecule type" value="Genomic_DNA"/>
</dbReference>
<dbReference type="RefSeq" id="WP_379860649.1">
    <property type="nucleotide sequence ID" value="NZ_JBHMFC010000021.1"/>
</dbReference>
<dbReference type="Proteomes" id="UP001589585">
    <property type="component" value="Unassembled WGS sequence"/>
</dbReference>
<protein>
    <recommendedName>
        <fullName evidence="3">SMP-30/gluconolaconase/LRE-like protein</fullName>
    </recommendedName>
</protein>
<proteinExistence type="predicted"/>
<keyword evidence="2" id="KW-1185">Reference proteome</keyword>
<gene>
    <name evidence="1" type="ORF">ACFFU9_06805</name>
</gene>
<organism evidence="1 2">
    <name type="scientific">Mariniflexile ostreae</name>
    <dbReference type="NCBI Taxonomy" id="1520892"/>
    <lineage>
        <taxon>Bacteria</taxon>
        <taxon>Pseudomonadati</taxon>
        <taxon>Bacteroidota</taxon>
        <taxon>Flavobacteriia</taxon>
        <taxon>Flavobacteriales</taxon>
        <taxon>Flavobacteriaceae</taxon>
        <taxon>Mariniflexile</taxon>
    </lineage>
</organism>
<evidence type="ECO:0000313" key="1">
    <source>
        <dbReference type="EMBL" id="MFB9056453.1"/>
    </source>
</evidence>
<evidence type="ECO:0000313" key="2">
    <source>
        <dbReference type="Proteomes" id="UP001589585"/>
    </source>
</evidence>